<dbReference type="Proteomes" id="UP000238949">
    <property type="component" value="Unassembled WGS sequence"/>
</dbReference>
<comment type="caution">
    <text evidence="1">The sequence shown here is derived from an EMBL/GenBank/DDBJ whole genome shotgun (WGS) entry which is preliminary data.</text>
</comment>
<sequence>MDAELDAPYREVSLKDTVRRASMDMTLDGWVFIGVARQCLSKQKGYPDNVVSNDDVSLNAAYKKRLPKWIAFFLRMGAWRCSTLTWGRRTVSSKQTVLLAPFGAASPLAKTGGPLRERTTAK</sequence>
<name>A0A2S9VAX1_9ALTE</name>
<evidence type="ECO:0000313" key="1">
    <source>
        <dbReference type="EMBL" id="PRO73608.1"/>
    </source>
</evidence>
<keyword evidence="2" id="KW-1185">Reference proteome</keyword>
<protein>
    <submittedName>
        <fullName evidence="1">Uncharacterized protein</fullName>
    </submittedName>
</protein>
<organism evidence="1 2">
    <name type="scientific">Alteromonas alba</name>
    <dbReference type="NCBI Taxonomy" id="2079529"/>
    <lineage>
        <taxon>Bacteria</taxon>
        <taxon>Pseudomonadati</taxon>
        <taxon>Pseudomonadota</taxon>
        <taxon>Gammaproteobacteria</taxon>
        <taxon>Alteromonadales</taxon>
        <taxon>Alteromonadaceae</taxon>
        <taxon>Alteromonas/Salinimonas group</taxon>
        <taxon>Alteromonas</taxon>
    </lineage>
</organism>
<dbReference type="AlphaFoldDB" id="A0A2S9VAX1"/>
<proteinExistence type="predicted"/>
<gene>
    <name evidence="1" type="ORF">C6Y40_10600</name>
</gene>
<reference evidence="2" key="1">
    <citation type="journal article" date="2020" name="Int. J. Syst. Evol. Microbiol.">
        <title>Alteromonas alba sp. nov., a marine bacterium isolated from the seawater of the West Pacific Ocean.</title>
        <authorList>
            <person name="Sun C."/>
            <person name="Wu Y.-H."/>
            <person name="Xamxidin M."/>
            <person name="Cheng H."/>
            <person name="Xu X.-W."/>
        </authorList>
    </citation>
    <scope>NUCLEOTIDE SEQUENCE [LARGE SCALE GENOMIC DNA]</scope>
    <source>
        <strain evidence="2">190</strain>
    </source>
</reference>
<evidence type="ECO:0000313" key="2">
    <source>
        <dbReference type="Proteomes" id="UP000238949"/>
    </source>
</evidence>
<dbReference type="EMBL" id="PVNP01000102">
    <property type="protein sequence ID" value="PRO73608.1"/>
    <property type="molecule type" value="Genomic_DNA"/>
</dbReference>
<accession>A0A2S9VAX1</accession>